<keyword evidence="4 7" id="KW-0812">Transmembrane</keyword>
<evidence type="ECO:0000256" key="1">
    <source>
        <dbReference type="ARBA" id="ARBA00004651"/>
    </source>
</evidence>
<evidence type="ECO:0000256" key="4">
    <source>
        <dbReference type="ARBA" id="ARBA00022692"/>
    </source>
</evidence>
<dbReference type="RefSeq" id="WP_120975264.1">
    <property type="nucleotide sequence ID" value="NZ_RBZM01000003.1"/>
</dbReference>
<dbReference type="Gene3D" id="1.10.3720.10">
    <property type="entry name" value="MetI-like"/>
    <property type="match status" value="1"/>
</dbReference>
<sequence>MGKRSILFALPAFIIYSALLIVPILLAFMLSFTSWTGYAANPIHYVGIANFIDLWKDEKFLHSIWVTLRLVLVVTLGSNALGLIFALLLNKSGKLTNVFRSVFFVPFVFSTVAVSFIWSSIISYTGVINYLLGVVGLETWQTDFIGNANHAIWSISIIEIWKTVGFNMVIYLAALQTVPAELYEACTIDGGNARNKFRHVTLPMIVPGISISVLMSVINEMKQFDLVKVITDGGPGSGTETIAYHIISQAFGYNLLGYSSAIALVLFVAVVLVSIAHLSITRRFEVES</sequence>
<feature type="transmembrane region" description="Helical" evidence="7">
    <location>
        <begin position="101"/>
        <end position="131"/>
    </location>
</feature>
<proteinExistence type="inferred from homology"/>
<feature type="transmembrane region" description="Helical" evidence="7">
    <location>
        <begin position="200"/>
        <end position="218"/>
    </location>
</feature>
<dbReference type="AlphaFoldDB" id="A0A494Y0K8"/>
<keyword evidence="5 7" id="KW-1133">Transmembrane helix</keyword>
<protein>
    <submittedName>
        <fullName evidence="9">Sugar ABC transporter permease</fullName>
    </submittedName>
</protein>
<dbReference type="OrthoDB" id="9786413at2"/>
<keyword evidence="6 7" id="KW-0472">Membrane</keyword>
<evidence type="ECO:0000256" key="5">
    <source>
        <dbReference type="ARBA" id="ARBA00022989"/>
    </source>
</evidence>
<organism evidence="9 10">
    <name type="scientific">Cohnella endophytica</name>
    <dbReference type="NCBI Taxonomy" id="2419778"/>
    <lineage>
        <taxon>Bacteria</taxon>
        <taxon>Bacillati</taxon>
        <taxon>Bacillota</taxon>
        <taxon>Bacilli</taxon>
        <taxon>Bacillales</taxon>
        <taxon>Paenibacillaceae</taxon>
        <taxon>Cohnella</taxon>
    </lineage>
</organism>
<gene>
    <name evidence="9" type="ORF">D7Z26_06600</name>
</gene>
<name>A0A494Y0K8_9BACL</name>
<evidence type="ECO:0000256" key="2">
    <source>
        <dbReference type="ARBA" id="ARBA00022448"/>
    </source>
</evidence>
<evidence type="ECO:0000256" key="3">
    <source>
        <dbReference type="ARBA" id="ARBA00022475"/>
    </source>
</evidence>
<evidence type="ECO:0000256" key="6">
    <source>
        <dbReference type="ARBA" id="ARBA00023136"/>
    </source>
</evidence>
<comment type="caution">
    <text evidence="9">The sequence shown here is derived from an EMBL/GenBank/DDBJ whole genome shotgun (WGS) entry which is preliminary data.</text>
</comment>
<dbReference type="SUPFAM" id="SSF161098">
    <property type="entry name" value="MetI-like"/>
    <property type="match status" value="1"/>
</dbReference>
<feature type="transmembrane region" description="Helical" evidence="7">
    <location>
        <begin position="7"/>
        <end position="32"/>
    </location>
</feature>
<evidence type="ECO:0000256" key="7">
    <source>
        <dbReference type="RuleBase" id="RU363032"/>
    </source>
</evidence>
<dbReference type="Pfam" id="PF00528">
    <property type="entry name" value="BPD_transp_1"/>
    <property type="match status" value="1"/>
</dbReference>
<reference evidence="9 10" key="1">
    <citation type="submission" date="2018-10" db="EMBL/GenBank/DDBJ databases">
        <title>Cohnella sp. M2MS4P-1, whole genome shotgun sequence.</title>
        <authorList>
            <person name="Tuo L."/>
        </authorList>
    </citation>
    <scope>NUCLEOTIDE SEQUENCE [LARGE SCALE GENOMIC DNA]</scope>
    <source>
        <strain evidence="9 10">M2MS4P-1</strain>
    </source>
</reference>
<accession>A0A494Y0K8</accession>
<dbReference type="GO" id="GO:0005886">
    <property type="term" value="C:plasma membrane"/>
    <property type="evidence" value="ECO:0007669"/>
    <property type="project" value="UniProtKB-SubCell"/>
</dbReference>
<feature type="domain" description="ABC transmembrane type-1" evidence="8">
    <location>
        <begin position="64"/>
        <end position="277"/>
    </location>
</feature>
<evidence type="ECO:0000259" key="8">
    <source>
        <dbReference type="PROSITE" id="PS50928"/>
    </source>
</evidence>
<dbReference type="GO" id="GO:0055085">
    <property type="term" value="P:transmembrane transport"/>
    <property type="evidence" value="ECO:0007669"/>
    <property type="project" value="InterPro"/>
</dbReference>
<dbReference type="PANTHER" id="PTHR30193">
    <property type="entry name" value="ABC TRANSPORTER PERMEASE PROTEIN"/>
    <property type="match status" value="1"/>
</dbReference>
<dbReference type="Proteomes" id="UP000282076">
    <property type="component" value="Unassembled WGS sequence"/>
</dbReference>
<dbReference type="PANTHER" id="PTHR30193:SF37">
    <property type="entry name" value="INNER MEMBRANE ABC TRANSPORTER PERMEASE PROTEIN YCJO"/>
    <property type="match status" value="1"/>
</dbReference>
<dbReference type="CDD" id="cd06261">
    <property type="entry name" value="TM_PBP2"/>
    <property type="match status" value="1"/>
</dbReference>
<dbReference type="PROSITE" id="PS50928">
    <property type="entry name" value="ABC_TM1"/>
    <property type="match status" value="1"/>
</dbReference>
<keyword evidence="3" id="KW-1003">Cell membrane</keyword>
<dbReference type="InterPro" id="IPR035906">
    <property type="entry name" value="MetI-like_sf"/>
</dbReference>
<comment type="similarity">
    <text evidence="7">Belongs to the binding-protein-dependent transport system permease family.</text>
</comment>
<comment type="subcellular location">
    <subcellularLocation>
        <location evidence="1 7">Cell membrane</location>
        <topology evidence="1 7">Multi-pass membrane protein</topology>
    </subcellularLocation>
</comment>
<feature type="transmembrane region" description="Helical" evidence="7">
    <location>
        <begin position="151"/>
        <end position="174"/>
    </location>
</feature>
<feature type="transmembrane region" description="Helical" evidence="7">
    <location>
        <begin position="64"/>
        <end position="89"/>
    </location>
</feature>
<feature type="transmembrane region" description="Helical" evidence="7">
    <location>
        <begin position="258"/>
        <end position="280"/>
    </location>
</feature>
<evidence type="ECO:0000313" key="9">
    <source>
        <dbReference type="EMBL" id="RKP56297.1"/>
    </source>
</evidence>
<keyword evidence="2 7" id="KW-0813">Transport</keyword>
<keyword evidence="10" id="KW-1185">Reference proteome</keyword>
<dbReference type="EMBL" id="RBZM01000003">
    <property type="protein sequence ID" value="RKP56297.1"/>
    <property type="molecule type" value="Genomic_DNA"/>
</dbReference>
<evidence type="ECO:0000313" key="10">
    <source>
        <dbReference type="Proteomes" id="UP000282076"/>
    </source>
</evidence>
<dbReference type="InterPro" id="IPR051393">
    <property type="entry name" value="ABC_transporter_permease"/>
</dbReference>
<dbReference type="InterPro" id="IPR000515">
    <property type="entry name" value="MetI-like"/>
</dbReference>